<dbReference type="AlphaFoldDB" id="A0A2M4DD86"/>
<evidence type="ECO:0000256" key="1">
    <source>
        <dbReference type="SAM" id="SignalP"/>
    </source>
</evidence>
<feature type="chain" id="PRO_5014643317" evidence="1">
    <location>
        <begin position="26"/>
        <end position="101"/>
    </location>
</feature>
<feature type="signal peptide" evidence="1">
    <location>
        <begin position="1"/>
        <end position="25"/>
    </location>
</feature>
<organism evidence="2">
    <name type="scientific">Anopheles darlingi</name>
    <name type="common">Mosquito</name>
    <dbReference type="NCBI Taxonomy" id="43151"/>
    <lineage>
        <taxon>Eukaryota</taxon>
        <taxon>Metazoa</taxon>
        <taxon>Ecdysozoa</taxon>
        <taxon>Arthropoda</taxon>
        <taxon>Hexapoda</taxon>
        <taxon>Insecta</taxon>
        <taxon>Pterygota</taxon>
        <taxon>Neoptera</taxon>
        <taxon>Endopterygota</taxon>
        <taxon>Diptera</taxon>
        <taxon>Nematocera</taxon>
        <taxon>Culicoidea</taxon>
        <taxon>Culicidae</taxon>
        <taxon>Anophelinae</taxon>
        <taxon>Anopheles</taxon>
    </lineage>
</organism>
<sequence>MIRHRYGVFCVILRPLLLLTSLMNADRVDRTAFCCAINITIGRIVRVRAIVPGKDGGMMMALSRLSSPHVSLPRCKWLKRDSRIALFMFLFLRYRLYARFK</sequence>
<reference evidence="2" key="1">
    <citation type="submission" date="2018-01" db="EMBL/GenBank/DDBJ databases">
        <title>An insight into the sialome of Amazonian anophelines.</title>
        <authorList>
            <person name="Ribeiro J.M."/>
            <person name="Scarpassa V."/>
            <person name="Calvo E."/>
        </authorList>
    </citation>
    <scope>NUCLEOTIDE SEQUENCE</scope>
</reference>
<keyword evidence="1" id="KW-0732">Signal</keyword>
<dbReference type="EMBL" id="GGFL01011349">
    <property type="protein sequence ID" value="MBW75527.1"/>
    <property type="molecule type" value="Transcribed_RNA"/>
</dbReference>
<accession>A0A2M4DD86</accession>
<evidence type="ECO:0000313" key="2">
    <source>
        <dbReference type="EMBL" id="MBW75527.1"/>
    </source>
</evidence>
<proteinExistence type="predicted"/>
<protein>
    <submittedName>
        <fullName evidence="2">Putative secreted protein</fullName>
    </submittedName>
</protein>
<name>A0A2M4DD86_ANODA</name>